<evidence type="ECO:0000256" key="10">
    <source>
        <dbReference type="ARBA" id="ARBA00022927"/>
    </source>
</evidence>
<dbReference type="GO" id="GO:0000139">
    <property type="term" value="C:Golgi membrane"/>
    <property type="evidence" value="ECO:0007669"/>
    <property type="project" value="UniProtKB-SubCell"/>
</dbReference>
<evidence type="ECO:0000259" key="21">
    <source>
        <dbReference type="PROSITE" id="PS51914"/>
    </source>
</evidence>
<keyword evidence="8 19" id="KW-0812">Transmembrane</keyword>
<dbReference type="GO" id="GO:0034045">
    <property type="term" value="C:phagophore assembly site membrane"/>
    <property type="evidence" value="ECO:0007669"/>
    <property type="project" value="UniProtKB-SubCell"/>
</dbReference>
<feature type="transmembrane region" description="Helical" evidence="19">
    <location>
        <begin position="317"/>
        <end position="339"/>
    </location>
</feature>
<keyword evidence="15 19" id="KW-0472">Membrane</keyword>
<evidence type="ECO:0000256" key="19">
    <source>
        <dbReference type="SAM" id="Phobius"/>
    </source>
</evidence>
<dbReference type="Proteomes" id="UP001320420">
    <property type="component" value="Unassembled WGS sequence"/>
</dbReference>
<dbReference type="InterPro" id="IPR009011">
    <property type="entry name" value="Man6P_isomerase_rcpt-bd_dom_sf"/>
</dbReference>
<keyword evidence="9 20" id="KW-0732">Signal</keyword>
<feature type="compositionally biased region" description="Polar residues" evidence="18">
    <location>
        <begin position="216"/>
        <end position="229"/>
    </location>
</feature>
<keyword evidence="23" id="KW-1185">Reference proteome</keyword>
<dbReference type="InterPro" id="IPR018939">
    <property type="entry name" value="Autophagy-rel_prot_27"/>
</dbReference>
<evidence type="ECO:0000256" key="2">
    <source>
        <dbReference type="ARBA" id="ARBA00004358"/>
    </source>
</evidence>
<dbReference type="GO" id="GO:0030659">
    <property type="term" value="C:cytoplasmic vesicle membrane"/>
    <property type="evidence" value="ECO:0007669"/>
    <property type="project" value="UniProtKB-SubCell"/>
</dbReference>
<feature type="signal peptide" evidence="20">
    <location>
        <begin position="1"/>
        <end position="30"/>
    </location>
</feature>
<feature type="region of interest" description="Disordered" evidence="18">
    <location>
        <begin position="184"/>
        <end position="263"/>
    </location>
</feature>
<keyword evidence="13" id="KW-0333">Golgi apparatus</keyword>
<feature type="compositionally biased region" description="Acidic residues" evidence="18">
    <location>
        <begin position="242"/>
        <end position="253"/>
    </location>
</feature>
<organism evidence="22 23">
    <name type="scientific">Diatrype stigma</name>
    <dbReference type="NCBI Taxonomy" id="117547"/>
    <lineage>
        <taxon>Eukaryota</taxon>
        <taxon>Fungi</taxon>
        <taxon>Dikarya</taxon>
        <taxon>Ascomycota</taxon>
        <taxon>Pezizomycotina</taxon>
        <taxon>Sordariomycetes</taxon>
        <taxon>Xylariomycetidae</taxon>
        <taxon>Xylariales</taxon>
        <taxon>Diatrypaceae</taxon>
        <taxon>Diatrype</taxon>
    </lineage>
</organism>
<comment type="subcellular location">
    <subcellularLocation>
        <location evidence="2">Cytoplasmic vesicle membrane</location>
        <topology evidence="2">Single-pass type I membrane protein</topology>
    </subcellularLocation>
    <subcellularLocation>
        <location evidence="4">Golgi apparatus membrane</location>
        <topology evidence="4">Single-pass type I membrane protein</topology>
    </subcellularLocation>
    <subcellularLocation>
        <location evidence="1">Mitochondrion membrane</location>
        <topology evidence="1">Single-pass membrane protein</topology>
    </subcellularLocation>
    <subcellularLocation>
        <location evidence="3">Preautophagosomal structure membrane</location>
        <topology evidence="3">Single-pass type I membrane protein</topology>
    </subcellularLocation>
</comment>
<keyword evidence="12" id="KW-0072">Autophagy</keyword>
<comment type="caution">
    <text evidence="22">The sequence shown here is derived from an EMBL/GenBank/DDBJ whole genome shotgun (WGS) entry which is preliminary data.</text>
</comment>
<dbReference type="GO" id="GO:0006914">
    <property type="term" value="P:autophagy"/>
    <property type="evidence" value="ECO:0007669"/>
    <property type="project" value="UniProtKB-KW"/>
</dbReference>
<gene>
    <name evidence="22" type="primary">ATG27</name>
    <name evidence="22" type="ORF">SLS62_007342</name>
</gene>
<feature type="chain" id="PRO_5042989787" description="Autophagy-related protein 27" evidence="20">
    <location>
        <begin position="31"/>
        <end position="388"/>
    </location>
</feature>
<dbReference type="GO" id="GO:0015031">
    <property type="term" value="P:protein transport"/>
    <property type="evidence" value="ECO:0007669"/>
    <property type="project" value="UniProtKB-KW"/>
</dbReference>
<dbReference type="PANTHER" id="PTHR15071">
    <property type="entry name" value="MANNOSE-6-PHOSPHATE RECEPTOR FAMILY MEMBER"/>
    <property type="match status" value="1"/>
</dbReference>
<evidence type="ECO:0000256" key="14">
    <source>
        <dbReference type="ARBA" id="ARBA00023128"/>
    </source>
</evidence>
<evidence type="ECO:0000313" key="23">
    <source>
        <dbReference type="Proteomes" id="UP001320420"/>
    </source>
</evidence>
<dbReference type="PANTHER" id="PTHR15071:SF13">
    <property type="entry name" value="AUTOPHAGY-RELATED PROTEIN 27"/>
    <property type="match status" value="1"/>
</dbReference>
<reference evidence="22 23" key="1">
    <citation type="submission" date="2024-02" db="EMBL/GenBank/DDBJ databases">
        <title>De novo assembly and annotation of 12 fungi associated with fruit tree decline syndrome in Ontario, Canada.</title>
        <authorList>
            <person name="Sulman M."/>
            <person name="Ellouze W."/>
            <person name="Ilyukhin E."/>
        </authorList>
    </citation>
    <scope>NUCLEOTIDE SEQUENCE [LARGE SCALE GENOMIC DNA]</scope>
    <source>
        <strain evidence="22 23">M11/M66-122</strain>
    </source>
</reference>
<evidence type="ECO:0000256" key="5">
    <source>
        <dbReference type="ARBA" id="ARBA00005363"/>
    </source>
</evidence>
<feature type="domain" description="MRH" evidence="21">
    <location>
        <begin position="32"/>
        <end position="301"/>
    </location>
</feature>
<evidence type="ECO:0000256" key="18">
    <source>
        <dbReference type="SAM" id="MobiDB-lite"/>
    </source>
</evidence>
<evidence type="ECO:0000256" key="20">
    <source>
        <dbReference type="SAM" id="SignalP"/>
    </source>
</evidence>
<dbReference type="GO" id="GO:0031966">
    <property type="term" value="C:mitochondrial membrane"/>
    <property type="evidence" value="ECO:0007669"/>
    <property type="project" value="UniProtKB-SubCell"/>
</dbReference>
<evidence type="ECO:0000256" key="9">
    <source>
        <dbReference type="ARBA" id="ARBA00022729"/>
    </source>
</evidence>
<keyword evidence="14" id="KW-0496">Mitochondrion</keyword>
<keyword evidence="10" id="KW-0653">Protein transport</keyword>
<evidence type="ECO:0000256" key="16">
    <source>
        <dbReference type="ARBA" id="ARBA00023157"/>
    </source>
</evidence>
<evidence type="ECO:0000256" key="12">
    <source>
        <dbReference type="ARBA" id="ARBA00023006"/>
    </source>
</evidence>
<sequence length="388" mass="41782">MKLTSITSAAGGDAGLLLSLLLLVPQQAAAMFRCNHIVADTQRYNLEALGGAHGVVISKDEGASYLNTTYTVDICRSLKKKGDVPKNQQCPNGSRVCAIQRTVGKDENNPGDVILKAFPIAGELADYGGKSLDPEVTRLSPEDLPGVEDSQGGLRVVLKGGFDEKPEHGGKREQKAIITFVCDPARDGTEGEFNPEDQYDDGDDPIGDEEEEGGSSVDTSMVSRRNAMSNPLFYRGERSAEDGGDGGEGNGDDGAEKPAGEIQLGDGKNASLVFDSWGASDENPNVDVLRLTWRTKYACEGRADEGGDESASAHWGFFTWLVILVFLGTASYLIFGSWLNYNRYGARGWDLLPHGDTIRDIPYLMKDWTRRVLNTVQGSGSRGGYSAV</sequence>
<feature type="compositionally biased region" description="Acidic residues" evidence="18">
    <location>
        <begin position="193"/>
        <end position="213"/>
    </location>
</feature>
<dbReference type="Gene3D" id="2.70.130.10">
    <property type="entry name" value="Mannose-6-phosphate receptor binding domain"/>
    <property type="match status" value="1"/>
</dbReference>
<protein>
    <recommendedName>
        <fullName evidence="6">Autophagy-related protein 27</fullName>
    </recommendedName>
</protein>
<evidence type="ECO:0000256" key="7">
    <source>
        <dbReference type="ARBA" id="ARBA00022448"/>
    </source>
</evidence>
<evidence type="ECO:0000256" key="15">
    <source>
        <dbReference type="ARBA" id="ARBA00023136"/>
    </source>
</evidence>
<evidence type="ECO:0000256" key="4">
    <source>
        <dbReference type="ARBA" id="ARBA00004614"/>
    </source>
</evidence>
<keyword evidence="11 19" id="KW-1133">Transmembrane helix</keyword>
<evidence type="ECO:0000313" key="22">
    <source>
        <dbReference type="EMBL" id="KAK7750789.1"/>
    </source>
</evidence>
<evidence type="ECO:0000256" key="1">
    <source>
        <dbReference type="ARBA" id="ARBA00004304"/>
    </source>
</evidence>
<dbReference type="InterPro" id="IPR044865">
    <property type="entry name" value="MRH_dom"/>
</dbReference>
<evidence type="ECO:0000256" key="11">
    <source>
        <dbReference type="ARBA" id="ARBA00022989"/>
    </source>
</evidence>
<comment type="similarity">
    <text evidence="5">Belongs to the ATG27 family.</text>
</comment>
<keyword evidence="7" id="KW-0813">Transport</keyword>
<keyword evidence="16" id="KW-1015">Disulfide bond</keyword>
<proteinExistence type="inferred from homology"/>
<keyword evidence="17" id="KW-0968">Cytoplasmic vesicle</keyword>
<name>A0AAN9ULI5_9PEZI</name>
<evidence type="ECO:0000256" key="3">
    <source>
        <dbReference type="ARBA" id="ARBA00004472"/>
    </source>
</evidence>
<dbReference type="Pfam" id="PF09451">
    <property type="entry name" value="ATG27"/>
    <property type="match status" value="1"/>
</dbReference>
<evidence type="ECO:0000256" key="6">
    <source>
        <dbReference type="ARBA" id="ARBA00013776"/>
    </source>
</evidence>
<dbReference type="AlphaFoldDB" id="A0AAN9ULI5"/>
<dbReference type="PROSITE" id="PS51914">
    <property type="entry name" value="MRH"/>
    <property type="match status" value="1"/>
</dbReference>
<accession>A0AAN9ULI5</accession>
<evidence type="ECO:0000256" key="17">
    <source>
        <dbReference type="ARBA" id="ARBA00023329"/>
    </source>
</evidence>
<evidence type="ECO:0000256" key="13">
    <source>
        <dbReference type="ARBA" id="ARBA00023034"/>
    </source>
</evidence>
<dbReference type="EMBL" id="JAKJXP020000059">
    <property type="protein sequence ID" value="KAK7750789.1"/>
    <property type="molecule type" value="Genomic_DNA"/>
</dbReference>
<evidence type="ECO:0000256" key="8">
    <source>
        <dbReference type="ARBA" id="ARBA00022692"/>
    </source>
</evidence>